<dbReference type="SUPFAM" id="SSF111369">
    <property type="entry name" value="HlyD-like secretion proteins"/>
    <property type="match status" value="1"/>
</dbReference>
<keyword evidence="5" id="KW-1185">Reference proteome</keyword>
<keyword evidence="3" id="KW-0812">Transmembrane</keyword>
<evidence type="ECO:0000256" key="3">
    <source>
        <dbReference type="SAM" id="Phobius"/>
    </source>
</evidence>
<keyword evidence="3" id="KW-0472">Membrane</keyword>
<dbReference type="InterPro" id="IPR006143">
    <property type="entry name" value="RND_pump_MFP"/>
</dbReference>
<reference evidence="4 5" key="1">
    <citation type="submission" date="2020-08" db="EMBL/GenBank/DDBJ databases">
        <title>Genomic Encyclopedia of Type Strains, Phase III (KMG-III): the genomes of soil and plant-associated and newly described type strains.</title>
        <authorList>
            <person name="Whitman W."/>
        </authorList>
    </citation>
    <scope>NUCLEOTIDE SEQUENCE [LARGE SCALE GENOMIC DNA]</scope>
    <source>
        <strain evidence="4 5">CECT 7247</strain>
    </source>
</reference>
<name>A0ABR6GN40_9BURK</name>
<gene>
    <name evidence="4" type="ORF">FHS28_000472</name>
</gene>
<dbReference type="PANTHER" id="PTHR30469">
    <property type="entry name" value="MULTIDRUG RESISTANCE PROTEIN MDTA"/>
    <property type="match status" value="1"/>
</dbReference>
<comment type="caution">
    <text evidence="4">The sequence shown here is derived from an EMBL/GenBank/DDBJ whole genome shotgun (WGS) entry which is preliminary data.</text>
</comment>
<evidence type="ECO:0000313" key="4">
    <source>
        <dbReference type="EMBL" id="MBB3193107.1"/>
    </source>
</evidence>
<sequence>MRDGWDALSRQWGLGIMMTGWMVVLAASAHAQNAPRPAPAAANVGAGSMSTGTSGNSGASSDKDGRIRTQLSARNSVTIAAEIPARVATLRLREGDAFRAGELLVGLDCSLHQSQQKKAEAAVEAAGALVASNQRLAELNSIGALEVQQGQARLKEAQAELAGNKMLVSRCNISAPFAGRVAKRHVAAHQFVSPGNPLLDIIETGQLEVQMIVPSRWLAWLRPGAAFQVDVEELGKRYPAKVQRLGAQIDPVSQTVGVFGVMDGSQPGLLPGMSGWAVFPPHP</sequence>
<evidence type="ECO:0000256" key="2">
    <source>
        <dbReference type="SAM" id="MobiDB-lite"/>
    </source>
</evidence>
<proteinExistence type="inferred from homology"/>
<accession>A0ABR6GN40</accession>
<keyword evidence="3" id="KW-1133">Transmembrane helix</keyword>
<evidence type="ECO:0000256" key="1">
    <source>
        <dbReference type="ARBA" id="ARBA00009477"/>
    </source>
</evidence>
<dbReference type="RefSeq" id="WP_246409429.1">
    <property type="nucleotide sequence ID" value="NZ_JACHXO010000001.1"/>
</dbReference>
<dbReference type="EMBL" id="JACHXO010000001">
    <property type="protein sequence ID" value="MBB3193107.1"/>
    <property type="molecule type" value="Genomic_DNA"/>
</dbReference>
<comment type="similarity">
    <text evidence="1">Belongs to the membrane fusion protein (MFP) (TC 8.A.1) family.</text>
</comment>
<protein>
    <submittedName>
        <fullName evidence="4">RND family efflux transporter MFP subunit</fullName>
    </submittedName>
</protein>
<evidence type="ECO:0000313" key="5">
    <source>
        <dbReference type="Proteomes" id="UP000574369"/>
    </source>
</evidence>
<feature type="transmembrane region" description="Helical" evidence="3">
    <location>
        <begin position="12"/>
        <end position="31"/>
    </location>
</feature>
<feature type="compositionally biased region" description="Low complexity" evidence="2">
    <location>
        <begin position="35"/>
        <end position="60"/>
    </location>
</feature>
<dbReference type="PANTHER" id="PTHR30469:SF15">
    <property type="entry name" value="HLYD FAMILY OF SECRETION PROTEINS"/>
    <property type="match status" value="1"/>
</dbReference>
<dbReference type="Gene3D" id="2.40.30.170">
    <property type="match status" value="1"/>
</dbReference>
<dbReference type="Proteomes" id="UP000574369">
    <property type="component" value="Unassembled WGS sequence"/>
</dbReference>
<dbReference type="NCBIfam" id="TIGR01730">
    <property type="entry name" value="RND_mfp"/>
    <property type="match status" value="1"/>
</dbReference>
<organism evidence="4 5">
    <name type="scientific">Roseateles terrae</name>
    <dbReference type="NCBI Taxonomy" id="431060"/>
    <lineage>
        <taxon>Bacteria</taxon>
        <taxon>Pseudomonadati</taxon>
        <taxon>Pseudomonadota</taxon>
        <taxon>Betaproteobacteria</taxon>
        <taxon>Burkholderiales</taxon>
        <taxon>Sphaerotilaceae</taxon>
        <taxon>Roseateles</taxon>
    </lineage>
</organism>
<dbReference type="Gene3D" id="2.40.50.100">
    <property type="match status" value="1"/>
</dbReference>
<feature type="region of interest" description="Disordered" evidence="2">
    <location>
        <begin position="35"/>
        <end position="65"/>
    </location>
</feature>